<dbReference type="EMBL" id="BAAAZO010000011">
    <property type="protein sequence ID" value="GAA3630548.1"/>
    <property type="molecule type" value="Genomic_DNA"/>
</dbReference>
<dbReference type="PANTHER" id="PTHR43788">
    <property type="entry name" value="DNA2/NAM7 HELICASE FAMILY MEMBER"/>
    <property type="match status" value="1"/>
</dbReference>
<dbReference type="InterPro" id="IPR049468">
    <property type="entry name" value="Restrct_endonuc-II-like_dom"/>
</dbReference>
<accession>A0ABP7AEK9</accession>
<feature type="region of interest" description="Disordered" evidence="1">
    <location>
        <begin position="1361"/>
        <end position="1421"/>
    </location>
</feature>
<reference evidence="4" key="1">
    <citation type="journal article" date="2019" name="Int. J. Syst. Evol. Microbiol.">
        <title>The Global Catalogue of Microorganisms (GCM) 10K type strain sequencing project: providing services to taxonomists for standard genome sequencing and annotation.</title>
        <authorList>
            <consortium name="The Broad Institute Genomics Platform"/>
            <consortium name="The Broad Institute Genome Sequencing Center for Infectious Disease"/>
            <person name="Wu L."/>
            <person name="Ma J."/>
        </authorList>
    </citation>
    <scope>NUCLEOTIDE SEQUENCE [LARGE SCALE GENOMIC DNA]</scope>
    <source>
        <strain evidence="4">JCM 16902</strain>
    </source>
</reference>
<evidence type="ECO:0000259" key="2">
    <source>
        <dbReference type="Pfam" id="PF18741"/>
    </source>
</evidence>
<dbReference type="Pfam" id="PF18741">
    <property type="entry name" value="MTES_1575"/>
    <property type="match status" value="1"/>
</dbReference>
<name>A0ABP7AEK9_9ACTN</name>
<dbReference type="SUPFAM" id="SSF52540">
    <property type="entry name" value="P-loop containing nucleoside triphosphate hydrolases"/>
    <property type="match status" value="1"/>
</dbReference>
<proteinExistence type="predicted"/>
<evidence type="ECO:0000313" key="4">
    <source>
        <dbReference type="Proteomes" id="UP001501074"/>
    </source>
</evidence>
<feature type="domain" description="Restriction endonuclease type II-like" evidence="2">
    <location>
        <begin position="1225"/>
        <end position="1315"/>
    </location>
</feature>
<evidence type="ECO:0000256" key="1">
    <source>
        <dbReference type="SAM" id="MobiDB-lite"/>
    </source>
</evidence>
<sequence length="1421" mass="150824">MVPEQSAAGPLTQRSLTPRVERPAESSTGAPGVDLERIAAAVDAWRRALAGSGLPDTLLTTGPQARDSWLELTHAHPSGLAQLFAGRPTRLSSLFREPDAHDVAWNQVRMIRRAAIVLSAQRGVQACCLSIGVATWRPAGASEPVNAPVVLRGCSIRPRGGESDFDLDLDGTVLINPELVRLLNDDYGIEADGNELAALAHGEKGFDPRPVYAWLEEHCGGLRDFTIERSLVLATFAAGSGAVLADLDAAVPAIAANELLSAVAASTAPLVVRLPDTPATAAGSAGGSASSSSTSSSSTSSSSTSAGTLGAGGIPQQKPALGEPESRRLAVVGRLGPRGARPVSPPAEADPADELLVLDCDPAQNDAVATALRGEHLVIEGPPGAGATHTLAATIAGLVAAGRRVLVLSPRRASTETLLSRLYDAGIGDLVLDLRDSPGGRPATRTAALTDTLTAALAAATGGTSGELPPVGKAALDDESARTVRRARALLDGDVIALHEVRQPWGVSAYDAMVALADLTARTGAPAGRVRLGDEVLRGLDGITRERVRAHLHAAAAAGAFTLSRDDTQWYDAQVTTNEDARKALEAALVLRAGLRRTRIAMDGVTAAAGLRPATSAQEWLPLINLLLGVRTVVDSMLPQLFEAPLAELAVAVAPRGERPSDGSGPGRVERRRLRRQAQALVRPGVHVGDLHQVLRTAQDLRHRWQEHALVPSPPGVVVGLTEAATTVSSAMGAIAVLAGTFADTPTPELRSMPLDDLEKHVADLSGDTQGILGQPRRARLVQALRDAGLGDLVDDLRERRVGPADIDGEFDLTWWSSVRSSIVRSDRRLADHDPDALRAAAEDLRTAEQARIQAGSALVRTAVTHRAAKVVTAQPEQMRTLRTWLTRDDSRPRLSDLVRRCGDVLSALTPVWVMSPDTVAACLAPADPDVTPVVDTVVVDDAGHIGLPEVVAALARGGQVIVAGDRRRLAPPDGSRSVVEALAPFAQVCRLDRDHRSIDGRVLLPLAPRYPEGWQQTPGTGVHAPLYLEAVTDGIAIPPPGEELPVSADGEVARVIDLVERHAQQHPDQSLIVITLSERHAERIEEALRISLPERWDLAQWLSGQRRAGLAEPFTIRPVQRLLGIERDAAIVSIGLARTPHGRVLHRFGVLDGDKGAAALTTAVSRSRHRTTVVCCFTADDLLVDRLRTAGARLLRDVLLAAGGRGTGSTGRMPKTSDALAVDLSDRLNAAGLPVRLRVGDGAWPVDIAVADPRVPGRMLVAVDLDGPAFASRNTRERERHRPARWERAGWAYHRISAMDLSADPDGEVARVRQVWEAAMTRPLPPEVYEWSPGFTPQAPVMEDVVVAAGVSVPVTGVVPSSVLGVPAPEPVSSDDVGPEDEEPAFPDRSDDDRDEGWGDRDERSSRDDELQRDRPPHWE</sequence>
<dbReference type="InterPro" id="IPR050534">
    <property type="entry name" value="Coronavir_polyprotein_1ab"/>
</dbReference>
<protein>
    <recommendedName>
        <fullName evidence="2">Restriction endonuclease type II-like domain-containing protein</fullName>
    </recommendedName>
</protein>
<feature type="region of interest" description="Disordered" evidence="1">
    <location>
        <begin position="279"/>
        <end position="325"/>
    </location>
</feature>
<dbReference type="PANTHER" id="PTHR43788:SF8">
    <property type="entry name" value="DNA-BINDING PROTEIN SMUBP-2"/>
    <property type="match status" value="1"/>
</dbReference>
<dbReference type="Proteomes" id="UP001501074">
    <property type="component" value="Unassembled WGS sequence"/>
</dbReference>
<dbReference type="Gene3D" id="3.40.50.300">
    <property type="entry name" value="P-loop containing nucleotide triphosphate hydrolases"/>
    <property type="match status" value="3"/>
</dbReference>
<feature type="compositionally biased region" description="Low complexity" evidence="1">
    <location>
        <begin position="279"/>
        <end position="308"/>
    </location>
</feature>
<keyword evidence="4" id="KW-1185">Reference proteome</keyword>
<comment type="caution">
    <text evidence="3">The sequence shown here is derived from an EMBL/GenBank/DDBJ whole genome shotgun (WGS) entry which is preliminary data.</text>
</comment>
<feature type="compositionally biased region" description="Basic and acidic residues" evidence="1">
    <location>
        <begin position="1387"/>
        <end position="1421"/>
    </location>
</feature>
<organism evidence="3 4">
    <name type="scientific">Kineosporia mesophila</name>
    <dbReference type="NCBI Taxonomy" id="566012"/>
    <lineage>
        <taxon>Bacteria</taxon>
        <taxon>Bacillati</taxon>
        <taxon>Actinomycetota</taxon>
        <taxon>Actinomycetes</taxon>
        <taxon>Kineosporiales</taxon>
        <taxon>Kineosporiaceae</taxon>
        <taxon>Kineosporia</taxon>
    </lineage>
</organism>
<gene>
    <name evidence="3" type="ORF">GCM10022223_55390</name>
</gene>
<evidence type="ECO:0000313" key="3">
    <source>
        <dbReference type="EMBL" id="GAA3630548.1"/>
    </source>
</evidence>
<dbReference type="InterPro" id="IPR027417">
    <property type="entry name" value="P-loop_NTPase"/>
</dbReference>
<feature type="region of interest" description="Disordered" evidence="1">
    <location>
        <begin position="1"/>
        <end position="32"/>
    </location>
</feature>